<proteinExistence type="predicted"/>
<dbReference type="Proteomes" id="UP000046393">
    <property type="component" value="Unplaced"/>
</dbReference>
<evidence type="ECO:0000313" key="2">
    <source>
        <dbReference type="WBParaSite" id="SMUV_0000800301-mRNA-1"/>
    </source>
</evidence>
<protein>
    <submittedName>
        <fullName evidence="2">HAD family hydrolase</fullName>
    </submittedName>
</protein>
<evidence type="ECO:0000313" key="1">
    <source>
        <dbReference type="Proteomes" id="UP000046393"/>
    </source>
</evidence>
<dbReference type="PANTHER" id="PTHR47829:SF1">
    <property type="entry name" value="HAD FAMILY PHOSPHATASE"/>
    <property type="match status" value="1"/>
</dbReference>
<dbReference type="STRING" id="451379.A0A0N5AT59"/>
<dbReference type="AlphaFoldDB" id="A0A0N5AT59"/>
<dbReference type="Gene3D" id="3.40.50.1000">
    <property type="entry name" value="HAD superfamily/HAD-like"/>
    <property type="match status" value="1"/>
</dbReference>
<dbReference type="WBParaSite" id="SMUV_0000800301-mRNA-1">
    <property type="protein sequence ID" value="SMUV_0000800301-mRNA-1"/>
    <property type="gene ID" value="SMUV_0000800301"/>
</dbReference>
<dbReference type="InterPro" id="IPR052898">
    <property type="entry name" value="ACAD10-like"/>
</dbReference>
<dbReference type="InterPro" id="IPR023214">
    <property type="entry name" value="HAD_sf"/>
</dbReference>
<reference evidence="2" key="1">
    <citation type="submission" date="2017-02" db="UniProtKB">
        <authorList>
            <consortium name="WormBaseParasite"/>
        </authorList>
    </citation>
    <scope>IDENTIFICATION</scope>
</reference>
<organism evidence="1 2">
    <name type="scientific">Syphacia muris</name>
    <dbReference type="NCBI Taxonomy" id="451379"/>
    <lineage>
        <taxon>Eukaryota</taxon>
        <taxon>Metazoa</taxon>
        <taxon>Ecdysozoa</taxon>
        <taxon>Nematoda</taxon>
        <taxon>Chromadorea</taxon>
        <taxon>Rhabditida</taxon>
        <taxon>Spirurina</taxon>
        <taxon>Oxyuridomorpha</taxon>
        <taxon>Oxyuroidea</taxon>
        <taxon>Oxyuridae</taxon>
        <taxon>Syphacia</taxon>
    </lineage>
</organism>
<dbReference type="PRINTS" id="PR00413">
    <property type="entry name" value="HADHALOGNASE"/>
</dbReference>
<name>A0A0N5AT59_9BILA</name>
<sequence length="108" mass="12008">MAVVIPKLKSSGYLVGLLTNNVFLSKKKDESMVIKNAASRFDAVIESCREGVRKPNPKIYTAAASKLNVKPEECIYLDDFMENCKGADYDGTLSAICELEKLLQQKFL</sequence>
<dbReference type="InterPro" id="IPR006439">
    <property type="entry name" value="HAD-SF_hydro_IA"/>
</dbReference>
<dbReference type="SUPFAM" id="SSF56784">
    <property type="entry name" value="HAD-like"/>
    <property type="match status" value="1"/>
</dbReference>
<dbReference type="PANTHER" id="PTHR47829">
    <property type="entry name" value="HYDROLASE, PUTATIVE (AFU_ORTHOLOGUE AFUA_1G12880)-RELATED"/>
    <property type="match status" value="1"/>
</dbReference>
<accession>A0A0N5AT59</accession>
<dbReference type="Pfam" id="PF00702">
    <property type="entry name" value="Hydrolase"/>
    <property type="match status" value="1"/>
</dbReference>
<dbReference type="NCBIfam" id="TIGR01509">
    <property type="entry name" value="HAD-SF-IA-v3"/>
    <property type="match status" value="1"/>
</dbReference>
<dbReference type="InterPro" id="IPR036412">
    <property type="entry name" value="HAD-like_sf"/>
</dbReference>
<keyword evidence="1" id="KW-1185">Reference proteome</keyword>